<evidence type="ECO:0000313" key="2">
    <source>
        <dbReference type="Proteomes" id="UP000735302"/>
    </source>
</evidence>
<dbReference type="Proteomes" id="UP000735302">
    <property type="component" value="Unassembled WGS sequence"/>
</dbReference>
<gene>
    <name evidence="1" type="ORF">PoB_003459000</name>
</gene>
<comment type="caution">
    <text evidence="1">The sequence shown here is derived from an EMBL/GenBank/DDBJ whole genome shotgun (WGS) entry which is preliminary data.</text>
</comment>
<dbReference type="EMBL" id="BLXT01003944">
    <property type="protein sequence ID" value="GFO08085.1"/>
    <property type="molecule type" value="Genomic_DNA"/>
</dbReference>
<evidence type="ECO:0000313" key="1">
    <source>
        <dbReference type="EMBL" id="GFO08085.1"/>
    </source>
</evidence>
<organism evidence="1 2">
    <name type="scientific">Plakobranchus ocellatus</name>
    <dbReference type="NCBI Taxonomy" id="259542"/>
    <lineage>
        <taxon>Eukaryota</taxon>
        <taxon>Metazoa</taxon>
        <taxon>Spiralia</taxon>
        <taxon>Lophotrochozoa</taxon>
        <taxon>Mollusca</taxon>
        <taxon>Gastropoda</taxon>
        <taxon>Heterobranchia</taxon>
        <taxon>Euthyneura</taxon>
        <taxon>Panpulmonata</taxon>
        <taxon>Sacoglossa</taxon>
        <taxon>Placobranchoidea</taxon>
        <taxon>Plakobranchidae</taxon>
        <taxon>Plakobranchus</taxon>
    </lineage>
</organism>
<name>A0AAV4AMG1_9GAST</name>
<dbReference type="AlphaFoldDB" id="A0AAV4AMG1"/>
<keyword evidence="2" id="KW-1185">Reference proteome</keyword>
<accession>A0AAV4AMG1</accession>
<protein>
    <submittedName>
        <fullName evidence="1">Uncharacterized protein</fullName>
    </submittedName>
</protein>
<reference evidence="1 2" key="1">
    <citation type="journal article" date="2021" name="Elife">
        <title>Chloroplast acquisition without the gene transfer in kleptoplastic sea slugs, Plakobranchus ocellatus.</title>
        <authorList>
            <person name="Maeda T."/>
            <person name="Takahashi S."/>
            <person name="Yoshida T."/>
            <person name="Shimamura S."/>
            <person name="Takaki Y."/>
            <person name="Nagai Y."/>
            <person name="Toyoda A."/>
            <person name="Suzuki Y."/>
            <person name="Arimoto A."/>
            <person name="Ishii H."/>
            <person name="Satoh N."/>
            <person name="Nishiyama T."/>
            <person name="Hasebe M."/>
            <person name="Maruyama T."/>
            <person name="Minagawa J."/>
            <person name="Obokata J."/>
            <person name="Shigenobu S."/>
        </authorList>
    </citation>
    <scope>NUCLEOTIDE SEQUENCE [LARGE SCALE GENOMIC DNA]</scope>
</reference>
<proteinExistence type="predicted"/>
<sequence length="57" mass="6288">MLDTRAGVDNFLTASPHERPVYTLQFCADSPSLLASVAEDCRTVVTSVKEEDDMKQV</sequence>